<evidence type="ECO:0000313" key="2">
    <source>
        <dbReference type="Proteomes" id="UP001359559"/>
    </source>
</evidence>
<accession>A0AAN9K3Q8</accession>
<gene>
    <name evidence="1" type="ORF">RJT34_07731</name>
</gene>
<evidence type="ECO:0000313" key="1">
    <source>
        <dbReference type="EMBL" id="KAK7310302.1"/>
    </source>
</evidence>
<dbReference type="SUPFAM" id="SSF55486">
    <property type="entry name" value="Metalloproteases ('zincins'), catalytic domain"/>
    <property type="match status" value="1"/>
</dbReference>
<sequence length="143" mass="15638">MRHCYVGTCLGVDKAGSVAVGELGEDMIREGEAGCLDLMNGKGLICWFCLQVFVKEDATGAQVVGHQLTHSRTGNLITNKNNEHIWLNEFKPIETEALIDLLKANIPGIENQIDLILLTEGTGIHLDVYEPDSSVYKLIVTGK</sequence>
<comment type="caution">
    <text evidence="1">The sequence shown here is derived from an EMBL/GenBank/DDBJ whole genome shotgun (WGS) entry which is preliminary data.</text>
</comment>
<dbReference type="InterPro" id="IPR027268">
    <property type="entry name" value="Peptidase_M4/M1_CTD_sf"/>
</dbReference>
<keyword evidence="2" id="KW-1185">Reference proteome</keyword>
<dbReference type="AlphaFoldDB" id="A0AAN9K3Q8"/>
<reference evidence="1 2" key="1">
    <citation type="submission" date="2024-01" db="EMBL/GenBank/DDBJ databases">
        <title>The genomes of 5 underutilized Papilionoideae crops provide insights into root nodulation and disease resistance.</title>
        <authorList>
            <person name="Yuan L."/>
        </authorList>
    </citation>
    <scope>NUCLEOTIDE SEQUENCE [LARGE SCALE GENOMIC DNA]</scope>
    <source>
        <strain evidence="1">LY-2023</strain>
        <tissue evidence="1">Leaf</tissue>
    </source>
</reference>
<dbReference type="EMBL" id="JAYKXN010000002">
    <property type="protein sequence ID" value="KAK7310302.1"/>
    <property type="molecule type" value="Genomic_DNA"/>
</dbReference>
<dbReference type="Gene3D" id="1.10.390.10">
    <property type="entry name" value="Neutral Protease Domain 2"/>
    <property type="match status" value="1"/>
</dbReference>
<organism evidence="1 2">
    <name type="scientific">Clitoria ternatea</name>
    <name type="common">Butterfly pea</name>
    <dbReference type="NCBI Taxonomy" id="43366"/>
    <lineage>
        <taxon>Eukaryota</taxon>
        <taxon>Viridiplantae</taxon>
        <taxon>Streptophyta</taxon>
        <taxon>Embryophyta</taxon>
        <taxon>Tracheophyta</taxon>
        <taxon>Spermatophyta</taxon>
        <taxon>Magnoliopsida</taxon>
        <taxon>eudicotyledons</taxon>
        <taxon>Gunneridae</taxon>
        <taxon>Pentapetalae</taxon>
        <taxon>rosids</taxon>
        <taxon>fabids</taxon>
        <taxon>Fabales</taxon>
        <taxon>Fabaceae</taxon>
        <taxon>Papilionoideae</taxon>
        <taxon>50 kb inversion clade</taxon>
        <taxon>NPAAA clade</taxon>
        <taxon>indigoferoid/millettioid clade</taxon>
        <taxon>Phaseoleae</taxon>
        <taxon>Clitoria</taxon>
    </lineage>
</organism>
<dbReference type="Proteomes" id="UP001359559">
    <property type="component" value="Unassembled WGS sequence"/>
</dbReference>
<name>A0AAN9K3Q8_CLITE</name>
<protein>
    <submittedName>
        <fullName evidence="1">Uncharacterized protein</fullName>
    </submittedName>
</protein>
<proteinExistence type="predicted"/>